<protein>
    <submittedName>
        <fullName evidence="1">Uncharacterized protein</fullName>
    </submittedName>
</protein>
<name>A0A7S9H2G5_9BRAD</name>
<keyword evidence="2" id="KW-1185">Reference proteome</keyword>
<sequence length="82" mass="8997">MMASIFFTARLPALSINQQRLRQDALLSRTKFAFCPGRLINPAAAGHTLMNASEHDEPKRLPRKQGLCQVAFALVIGALSAF</sequence>
<proteinExistence type="predicted"/>
<reference evidence="1 2" key="1">
    <citation type="submission" date="2020-09" db="EMBL/GenBank/DDBJ databases">
        <title>Complete genomes of bradyrhizobia occurring on native shrubby legumes in Australia.</title>
        <authorList>
            <person name="Lafay B."/>
        </authorList>
    </citation>
    <scope>NUCLEOTIDE SEQUENCE [LARGE SCALE GENOMIC DNA]</scope>
    <source>
        <strain evidence="1 2">BDV5040</strain>
    </source>
</reference>
<gene>
    <name evidence="1" type="ORF">IC761_16410</name>
</gene>
<dbReference type="AlphaFoldDB" id="A0A7S9H2G5"/>
<dbReference type="EMBL" id="CP061379">
    <property type="protein sequence ID" value="QPF94754.1"/>
    <property type="molecule type" value="Genomic_DNA"/>
</dbReference>
<evidence type="ECO:0000313" key="2">
    <source>
        <dbReference type="Proteomes" id="UP000594621"/>
    </source>
</evidence>
<accession>A0A7S9H2G5</accession>
<evidence type="ECO:0000313" key="1">
    <source>
        <dbReference type="EMBL" id="QPF94754.1"/>
    </source>
</evidence>
<dbReference type="KEGG" id="bcou:IC761_16410"/>
<dbReference type="Proteomes" id="UP000594621">
    <property type="component" value="Chromosome"/>
</dbReference>
<organism evidence="1 2">
    <name type="scientific">Bradyrhizobium commune</name>
    <dbReference type="NCBI Taxonomy" id="83627"/>
    <lineage>
        <taxon>Bacteria</taxon>
        <taxon>Pseudomonadati</taxon>
        <taxon>Pseudomonadota</taxon>
        <taxon>Alphaproteobacteria</taxon>
        <taxon>Hyphomicrobiales</taxon>
        <taxon>Nitrobacteraceae</taxon>
        <taxon>Bradyrhizobium</taxon>
    </lineage>
</organism>
<dbReference type="RefSeq" id="WP_195804222.1">
    <property type="nucleotide sequence ID" value="NZ_CP061379.1"/>
</dbReference>